<dbReference type="CDD" id="cd00056">
    <property type="entry name" value="ENDO3c"/>
    <property type="match status" value="1"/>
</dbReference>
<dbReference type="PhylomeDB" id="S8ARC2"/>
<dbReference type="eggNOG" id="ENOG502QRUG">
    <property type="taxonomic scope" value="Eukaryota"/>
</dbReference>
<proteinExistence type="predicted"/>
<dbReference type="SMART" id="SM00478">
    <property type="entry name" value="ENDO3c"/>
    <property type="match status" value="1"/>
</dbReference>
<feature type="compositionally biased region" description="Acidic residues" evidence="1">
    <location>
        <begin position="517"/>
        <end position="528"/>
    </location>
</feature>
<sequence>MAAVYDEKSGPLTAPPAAQPSSIKKESDIPDPAAEELVKADDIPAVRSSHESAPPLRIVANDHQSEGSYEELPHNLGTTFVAKKSPASDLPSAEVSRKSQDHFDDKAGVNAVVSKDKSKLSATTPQEQATQGDAPKKKAKKSSYGLTPGETPFPDFKAPTPEVCRKVNDLLSQAHGKVIAPKTIPEPSLTVTGCGEVPSVLDALIRTLLSGATTGTNSARAFNGLVQRFGTLEDGIGKGSVNWDAVRQAPLKDVFKAIERGGLADVKSKNLKKLLDQVYEENQERKHRHDTEDTLVMDQKNSDSSSGDTKEAEKVKEYDIATVNEHFLNLQYLHKYKTVDALKALIRYPGIGPKTAACVLLFCLQRPCFAVDTHIFRICKWLGWVPPNANEITAFSHLDVRIPDDLKYSLHQLLIKHGKQCPRCRAITSPSSADWDKGCVIEDFVKRSGRKVLEKPHARAETGASKKISAQVKKDVNTTSKSKKPSRSSVKSAGKTRAITRASSESEDTMSDLTDNSSEDNMEIDDSGESTSDQDQKAPSRNLKRKRGGVKASTGLRQQPEAKAASSKKKSNMKQAEGKIKPAKPLTAPTRRSSRLNRV</sequence>
<dbReference type="AlphaFoldDB" id="S8ARC2"/>
<feature type="region of interest" description="Disordered" evidence="1">
    <location>
        <begin position="453"/>
        <end position="599"/>
    </location>
</feature>
<evidence type="ECO:0000259" key="2">
    <source>
        <dbReference type="SMART" id="SM00478"/>
    </source>
</evidence>
<feature type="region of interest" description="Disordered" evidence="1">
    <location>
        <begin position="1"/>
        <end position="158"/>
    </location>
</feature>
<dbReference type="InterPro" id="IPR003265">
    <property type="entry name" value="HhH-GPD_domain"/>
</dbReference>
<dbReference type="PANTHER" id="PTHR47203">
    <property type="match status" value="1"/>
</dbReference>
<dbReference type="OrthoDB" id="5607at2759"/>
<feature type="domain" description="HhH-GPD" evidence="2">
    <location>
        <begin position="209"/>
        <end position="420"/>
    </location>
</feature>
<gene>
    <name evidence="3" type="ORF">PDE_03504</name>
</gene>
<feature type="compositionally biased region" description="Basic and acidic residues" evidence="1">
    <location>
        <begin position="36"/>
        <end position="50"/>
    </location>
</feature>
<feature type="region of interest" description="Disordered" evidence="1">
    <location>
        <begin position="282"/>
        <end position="312"/>
    </location>
</feature>
<dbReference type="Pfam" id="PF00730">
    <property type="entry name" value="HhH-GPD"/>
    <property type="match status" value="1"/>
</dbReference>
<dbReference type="GO" id="GO:0006285">
    <property type="term" value="P:base-excision repair, AP site formation"/>
    <property type="evidence" value="ECO:0007669"/>
    <property type="project" value="UniProtKB-ARBA"/>
</dbReference>
<dbReference type="InterPro" id="IPR011257">
    <property type="entry name" value="DNA_glycosylase"/>
</dbReference>
<evidence type="ECO:0000256" key="1">
    <source>
        <dbReference type="SAM" id="MobiDB-lite"/>
    </source>
</evidence>
<protein>
    <recommendedName>
        <fullName evidence="2">HhH-GPD domain-containing protein</fullName>
    </recommendedName>
</protein>
<evidence type="ECO:0000313" key="4">
    <source>
        <dbReference type="Proteomes" id="UP000019376"/>
    </source>
</evidence>
<reference evidence="3 4" key="1">
    <citation type="journal article" date="2013" name="PLoS ONE">
        <title>Genomic and secretomic analyses reveal unique features of the lignocellulolytic enzyme system of Penicillium decumbens.</title>
        <authorList>
            <person name="Liu G."/>
            <person name="Zhang L."/>
            <person name="Wei X."/>
            <person name="Zou G."/>
            <person name="Qin Y."/>
            <person name="Ma L."/>
            <person name="Li J."/>
            <person name="Zheng H."/>
            <person name="Wang S."/>
            <person name="Wang C."/>
            <person name="Xun L."/>
            <person name="Zhao G.-P."/>
            <person name="Zhou Z."/>
            <person name="Qu Y."/>
        </authorList>
    </citation>
    <scope>NUCLEOTIDE SEQUENCE [LARGE SCALE GENOMIC DNA]</scope>
    <source>
        <strain evidence="4">114-2 / CGMCC 5302</strain>
    </source>
</reference>
<dbReference type="PANTHER" id="PTHR47203:SF1">
    <property type="entry name" value="HYPOTHETICAL BASE EXCISION DNA REPAIR PROTEIN (EUROFUNG)"/>
    <property type="match status" value="1"/>
</dbReference>
<accession>S8ARC2</accession>
<dbReference type="Proteomes" id="UP000019376">
    <property type="component" value="Unassembled WGS sequence"/>
</dbReference>
<feature type="compositionally biased region" description="Polar residues" evidence="1">
    <location>
        <begin position="529"/>
        <end position="539"/>
    </location>
</feature>
<evidence type="ECO:0000313" key="3">
    <source>
        <dbReference type="EMBL" id="EPS28558.1"/>
    </source>
</evidence>
<dbReference type="HOGENOM" id="CLU_012862_9_3_1"/>
<organism evidence="3 4">
    <name type="scientific">Penicillium oxalicum (strain 114-2 / CGMCC 5302)</name>
    <name type="common">Penicillium decumbens</name>
    <dbReference type="NCBI Taxonomy" id="933388"/>
    <lineage>
        <taxon>Eukaryota</taxon>
        <taxon>Fungi</taxon>
        <taxon>Dikarya</taxon>
        <taxon>Ascomycota</taxon>
        <taxon>Pezizomycotina</taxon>
        <taxon>Eurotiomycetes</taxon>
        <taxon>Eurotiomycetidae</taxon>
        <taxon>Eurotiales</taxon>
        <taxon>Aspergillaceae</taxon>
        <taxon>Penicillium</taxon>
    </lineage>
</organism>
<dbReference type="STRING" id="933388.S8ARC2"/>
<dbReference type="Gene3D" id="1.10.1670.10">
    <property type="entry name" value="Helix-hairpin-Helix base-excision DNA repair enzymes (C-terminal)"/>
    <property type="match status" value="1"/>
</dbReference>
<feature type="compositionally biased region" description="Basic and acidic residues" evidence="1">
    <location>
        <begin position="95"/>
        <end position="107"/>
    </location>
</feature>
<name>S8ARC2_PENO1</name>
<dbReference type="InterPro" id="IPR023170">
    <property type="entry name" value="HhH_base_excis_C"/>
</dbReference>
<feature type="compositionally biased region" description="Polar residues" evidence="1">
    <location>
        <begin position="120"/>
        <end position="131"/>
    </location>
</feature>
<dbReference type="Gene3D" id="1.10.340.30">
    <property type="entry name" value="Hypothetical protein, domain 2"/>
    <property type="match status" value="1"/>
</dbReference>
<dbReference type="SUPFAM" id="SSF48150">
    <property type="entry name" value="DNA-glycosylase"/>
    <property type="match status" value="1"/>
</dbReference>
<keyword evidence="4" id="KW-1185">Reference proteome</keyword>
<dbReference type="EMBL" id="KB644411">
    <property type="protein sequence ID" value="EPS28558.1"/>
    <property type="molecule type" value="Genomic_DNA"/>
</dbReference>
<dbReference type="GO" id="GO:0000702">
    <property type="term" value="F:oxidized base lesion DNA N-glycosylase activity"/>
    <property type="evidence" value="ECO:0007669"/>
    <property type="project" value="UniProtKB-ARBA"/>
</dbReference>